<dbReference type="EMBL" id="GDID01001673">
    <property type="protein sequence ID" value="JAP94933.1"/>
    <property type="molecule type" value="Transcribed_RNA"/>
</dbReference>
<dbReference type="AlphaFoldDB" id="A0A146KDV9"/>
<name>A0A146KDV9_9EUKA</name>
<feature type="non-terminal residue" evidence="1">
    <location>
        <position position="85"/>
    </location>
</feature>
<protein>
    <submittedName>
        <fullName evidence="1">Uncharacterized protein</fullName>
    </submittedName>
</protein>
<organism evidence="1">
    <name type="scientific">Trepomonas sp. PC1</name>
    <dbReference type="NCBI Taxonomy" id="1076344"/>
    <lineage>
        <taxon>Eukaryota</taxon>
        <taxon>Metamonada</taxon>
        <taxon>Diplomonadida</taxon>
        <taxon>Hexamitidae</taxon>
        <taxon>Hexamitinae</taxon>
        <taxon>Trepomonas</taxon>
    </lineage>
</organism>
<reference evidence="1" key="1">
    <citation type="submission" date="2015-07" db="EMBL/GenBank/DDBJ databases">
        <title>Adaptation to a free-living lifestyle via gene acquisitions in the diplomonad Trepomonas sp. PC1.</title>
        <authorList>
            <person name="Xu F."/>
            <person name="Jerlstrom-Hultqvist J."/>
            <person name="Kolisko M."/>
            <person name="Simpson A.G.B."/>
            <person name="Roger A.J."/>
            <person name="Svard S.G."/>
            <person name="Andersson J.O."/>
        </authorList>
    </citation>
    <scope>NUCLEOTIDE SEQUENCE</scope>
    <source>
        <strain evidence="1">PC1</strain>
    </source>
</reference>
<feature type="non-terminal residue" evidence="1">
    <location>
        <position position="1"/>
    </location>
</feature>
<evidence type="ECO:0000313" key="1">
    <source>
        <dbReference type="EMBL" id="JAP94933.1"/>
    </source>
</evidence>
<gene>
    <name evidence="1" type="ORF">TPC1_12228</name>
</gene>
<accession>A0A146KDV9</accession>
<sequence length="85" mass="9815">IIPTQVWIRIFKKLYDSRQLIQNLTILPNCIPPITEIVDFAQMFQLVKQRLKLQGSSIIGNAISIVLKYFKGSELVIYDCEVTDM</sequence>
<proteinExistence type="predicted"/>